<keyword evidence="5 9" id="KW-0808">Transferase</keyword>
<keyword evidence="7 9" id="KW-0119">Carbohydrate metabolism</keyword>
<sequence>MGKTRQQSDKQRAEQVDPRAGASAVTPSTGLAADCVEALRLAVGREPDAATAYERYLALATAIRGRQLGAWLDTESRRRQAGTKRVHYLSLEFLVGRSLQNAVLNLDLEDAARDGVHALGVVLEDLYEAEHDAALGNGGLGRLAACFLDALATQGYPAVGHGIRYEYGMFRQEIRDGAQVERPDNWLYRGNPWELSRPDERVQVHFGGHVEYATDAGGGLSVRWLPAASLWAVPYITLVPGWRNGVSNPLVLWEAVSGDDFNLAYFNDGDYIRAVEDQARDETISKVLYPGDASAAGKALRLKQQYFFVAAALARILNEHLAEGGAPATLPERVAIHLNDTHPVVAVPELMRLLLDVHGLGWDAAWDITTRTFAYTNHTLMPEALERWDVGLFGSLLPRHLDLCNEINRRFLDEVARRWPGDAGRIERLSIFEGFGADQRIRMANLAIVGSHSVNGVAELHSALLKRDLFSDFHTLWPDKLRNVTNGVTQRRWLRQANPALARLITDAIGERWVTDLEALAELAPLADDAAFREAWWDIKRLNVRVLAHQLAAAAGGPASVPSGVPTGAPAGAPKGVALDPDSLFDVQVKRIHEYKRQLMNLLRVLAQYLRIKDAPNGDWTPRTVLMAGKAAPGYWAAKQIIRLACDIGRCIDTDPQVRPWLRLVFVPNYGVSLAERIFPASDLSEQISTAGTEASGTGNMKFALNGALTIGTLDGANIEIAEAVGRENIFIFGLTEPEVAALRNSGYRPRDFYEGNAELRRVLDLVASGALSPGDPDRYAGLVHELLAYDPYLVLADFADYLEAQDAAADCFRDPQRWTAMAIRNVAAMGRFSSDRSVRDYAEGIWGMAPLT</sequence>
<dbReference type="Pfam" id="PF00343">
    <property type="entry name" value="Phosphorylase"/>
    <property type="match status" value="1"/>
</dbReference>
<dbReference type="Proteomes" id="UP000748752">
    <property type="component" value="Unassembled WGS sequence"/>
</dbReference>
<keyword evidence="4 9" id="KW-0328">Glycosyltransferase</keyword>
<evidence type="ECO:0000256" key="9">
    <source>
        <dbReference type="RuleBase" id="RU000587"/>
    </source>
</evidence>
<proteinExistence type="inferred from homology"/>
<comment type="function">
    <text evidence="9">Allosteric enzyme that catalyzes the rate-limiting step in glycogen catabolism, the phosphorolytic cleavage of glycogen to produce glucose-1-phosphate, and plays a central role in maintaining cellular and organismal glucose homeostasis.</text>
</comment>
<comment type="caution">
    <text evidence="11">The sequence shown here is derived from an EMBL/GenBank/DDBJ whole genome shotgun (WGS) entry which is preliminary data.</text>
</comment>
<evidence type="ECO:0000256" key="2">
    <source>
        <dbReference type="ARBA" id="ARBA00001933"/>
    </source>
</evidence>
<evidence type="ECO:0000313" key="12">
    <source>
        <dbReference type="Proteomes" id="UP000748752"/>
    </source>
</evidence>
<dbReference type="InterPro" id="IPR000811">
    <property type="entry name" value="Glyco_trans_35"/>
</dbReference>
<feature type="region of interest" description="Disordered" evidence="10">
    <location>
        <begin position="1"/>
        <end position="27"/>
    </location>
</feature>
<evidence type="ECO:0000313" key="11">
    <source>
        <dbReference type="EMBL" id="MBK1630921.1"/>
    </source>
</evidence>
<keyword evidence="12" id="KW-1185">Reference proteome</keyword>
<dbReference type="InterPro" id="IPR035090">
    <property type="entry name" value="Pyridoxal_P_attach_site"/>
</dbReference>
<reference evidence="11 12" key="1">
    <citation type="journal article" date="2020" name="Microorganisms">
        <title>Osmotic Adaptation and Compatible Solute Biosynthesis of Phototrophic Bacteria as Revealed from Genome Analyses.</title>
        <authorList>
            <person name="Imhoff J.F."/>
            <person name="Rahn T."/>
            <person name="Kunzel S."/>
            <person name="Keller A."/>
            <person name="Neulinger S.C."/>
        </authorList>
    </citation>
    <scope>NUCLEOTIDE SEQUENCE [LARGE SCALE GENOMIC DNA]</scope>
    <source>
        <strain evidence="11 12">DSM 6210</strain>
    </source>
</reference>
<evidence type="ECO:0000256" key="7">
    <source>
        <dbReference type="ARBA" id="ARBA00023277"/>
    </source>
</evidence>
<evidence type="ECO:0000256" key="10">
    <source>
        <dbReference type="SAM" id="MobiDB-lite"/>
    </source>
</evidence>
<dbReference type="EC" id="2.4.1.1" evidence="9"/>
<dbReference type="NCBIfam" id="TIGR02093">
    <property type="entry name" value="P_ylase"/>
    <property type="match status" value="1"/>
</dbReference>
<comment type="function">
    <text evidence="8">Phosphorylase is an important allosteric enzyme in carbohydrate metabolism. Enzymes from different sources differ in their regulatory mechanisms and in their natural substrates. However, all known phosphorylases share catalytic and structural properties.</text>
</comment>
<dbReference type="EMBL" id="NRRV01000018">
    <property type="protein sequence ID" value="MBK1630921.1"/>
    <property type="molecule type" value="Genomic_DNA"/>
</dbReference>
<dbReference type="PROSITE" id="PS00102">
    <property type="entry name" value="PHOSPHORYLASE"/>
    <property type="match status" value="1"/>
</dbReference>
<dbReference type="InterPro" id="IPR011833">
    <property type="entry name" value="Glycg_phsphrylas"/>
</dbReference>
<comment type="cofactor">
    <cofactor evidence="2 9">
        <name>pyridoxal 5'-phosphate</name>
        <dbReference type="ChEBI" id="CHEBI:597326"/>
    </cofactor>
</comment>
<dbReference type="PIRSF" id="PIRSF000460">
    <property type="entry name" value="Pprylas_GlgP"/>
    <property type="match status" value="1"/>
</dbReference>
<evidence type="ECO:0000256" key="4">
    <source>
        <dbReference type="ARBA" id="ARBA00022676"/>
    </source>
</evidence>
<protein>
    <recommendedName>
        <fullName evidence="9">Alpha-1,4 glucan phosphorylase</fullName>
        <ecNumber evidence="9">2.4.1.1</ecNumber>
    </recommendedName>
</protein>
<evidence type="ECO:0000256" key="6">
    <source>
        <dbReference type="ARBA" id="ARBA00022898"/>
    </source>
</evidence>
<gene>
    <name evidence="11" type="ORF">CKO31_09235</name>
</gene>
<dbReference type="Gene3D" id="3.40.50.2000">
    <property type="entry name" value="Glycogen Phosphorylase B"/>
    <property type="match status" value="2"/>
</dbReference>
<keyword evidence="6 9" id="KW-0663">Pyridoxal phosphate</keyword>
<evidence type="ECO:0000256" key="1">
    <source>
        <dbReference type="ARBA" id="ARBA00001275"/>
    </source>
</evidence>
<dbReference type="CDD" id="cd04300">
    <property type="entry name" value="GT35_Glycogen_Phosphorylase"/>
    <property type="match status" value="1"/>
</dbReference>
<name>A0ABS1CG77_9GAMM</name>
<dbReference type="PANTHER" id="PTHR11468:SF3">
    <property type="entry name" value="GLYCOGEN PHOSPHORYLASE, LIVER FORM"/>
    <property type="match status" value="1"/>
</dbReference>
<organism evidence="11 12">
    <name type="scientific">Thiohalocapsa halophila</name>
    <dbReference type="NCBI Taxonomy" id="69359"/>
    <lineage>
        <taxon>Bacteria</taxon>
        <taxon>Pseudomonadati</taxon>
        <taxon>Pseudomonadota</taxon>
        <taxon>Gammaproteobacteria</taxon>
        <taxon>Chromatiales</taxon>
        <taxon>Chromatiaceae</taxon>
        <taxon>Thiohalocapsa</taxon>
    </lineage>
</organism>
<dbReference type="SUPFAM" id="SSF53756">
    <property type="entry name" value="UDP-Glycosyltransferase/glycogen phosphorylase"/>
    <property type="match status" value="1"/>
</dbReference>
<comment type="similarity">
    <text evidence="3 9">Belongs to the glycogen phosphorylase family.</text>
</comment>
<comment type="catalytic activity">
    <reaction evidence="1 9">
        <text>[(1-&gt;4)-alpha-D-glucosyl](n) + phosphate = [(1-&gt;4)-alpha-D-glucosyl](n-1) + alpha-D-glucose 1-phosphate</text>
        <dbReference type="Rhea" id="RHEA:41732"/>
        <dbReference type="Rhea" id="RHEA-COMP:9584"/>
        <dbReference type="Rhea" id="RHEA-COMP:9586"/>
        <dbReference type="ChEBI" id="CHEBI:15444"/>
        <dbReference type="ChEBI" id="CHEBI:43474"/>
        <dbReference type="ChEBI" id="CHEBI:58601"/>
        <dbReference type="EC" id="2.4.1.1"/>
    </reaction>
</comment>
<feature type="compositionally biased region" description="Basic and acidic residues" evidence="10">
    <location>
        <begin position="1"/>
        <end position="17"/>
    </location>
</feature>
<evidence type="ECO:0000256" key="5">
    <source>
        <dbReference type="ARBA" id="ARBA00022679"/>
    </source>
</evidence>
<evidence type="ECO:0000256" key="3">
    <source>
        <dbReference type="ARBA" id="ARBA00006047"/>
    </source>
</evidence>
<evidence type="ECO:0000256" key="8">
    <source>
        <dbReference type="ARBA" id="ARBA00025174"/>
    </source>
</evidence>
<accession>A0ABS1CG77</accession>
<dbReference type="PANTHER" id="PTHR11468">
    <property type="entry name" value="GLYCOGEN PHOSPHORYLASE"/>
    <property type="match status" value="1"/>
</dbReference>